<reference evidence="1 2" key="1">
    <citation type="submission" date="2021-06" db="EMBL/GenBank/DDBJ databases">
        <title>Caerostris darwini draft genome.</title>
        <authorList>
            <person name="Kono N."/>
            <person name="Arakawa K."/>
        </authorList>
    </citation>
    <scope>NUCLEOTIDE SEQUENCE [LARGE SCALE GENOMIC DNA]</scope>
</reference>
<dbReference type="EMBL" id="BPLQ01005058">
    <property type="protein sequence ID" value="GIY12516.1"/>
    <property type="molecule type" value="Genomic_DNA"/>
</dbReference>
<dbReference type="AlphaFoldDB" id="A0AAV4QW25"/>
<accession>A0AAV4QW25</accession>
<keyword evidence="2" id="KW-1185">Reference proteome</keyword>
<proteinExistence type="predicted"/>
<dbReference type="Proteomes" id="UP001054837">
    <property type="component" value="Unassembled WGS sequence"/>
</dbReference>
<gene>
    <name evidence="1" type="ORF">CDAR_189591</name>
</gene>
<evidence type="ECO:0000313" key="2">
    <source>
        <dbReference type="Proteomes" id="UP001054837"/>
    </source>
</evidence>
<sequence>MLLNGPLKPTINPLFSTPLSSVISLSSTPTSRRSTLSLPHPNLFLNRYVAELRPLTRKKSGLTSVQASTHRSWTSLIFPLFFSFFFSSSLFEHLEQEKCPLYLP</sequence>
<name>A0AAV4QW25_9ARAC</name>
<comment type="caution">
    <text evidence="1">The sequence shown here is derived from an EMBL/GenBank/DDBJ whole genome shotgun (WGS) entry which is preliminary data.</text>
</comment>
<protein>
    <submittedName>
        <fullName evidence="1">Uncharacterized protein</fullName>
    </submittedName>
</protein>
<organism evidence="1 2">
    <name type="scientific">Caerostris darwini</name>
    <dbReference type="NCBI Taxonomy" id="1538125"/>
    <lineage>
        <taxon>Eukaryota</taxon>
        <taxon>Metazoa</taxon>
        <taxon>Ecdysozoa</taxon>
        <taxon>Arthropoda</taxon>
        <taxon>Chelicerata</taxon>
        <taxon>Arachnida</taxon>
        <taxon>Araneae</taxon>
        <taxon>Araneomorphae</taxon>
        <taxon>Entelegynae</taxon>
        <taxon>Araneoidea</taxon>
        <taxon>Araneidae</taxon>
        <taxon>Caerostris</taxon>
    </lineage>
</organism>
<evidence type="ECO:0000313" key="1">
    <source>
        <dbReference type="EMBL" id="GIY12516.1"/>
    </source>
</evidence>